<keyword evidence="1" id="KW-0812">Transmembrane</keyword>
<reference evidence="2 3" key="1">
    <citation type="journal article" date="2016" name="Antonie Van Leeuwenhoek">
        <title>Nocardia donostiensis sp. nov., isolated from human respiratory specimens.</title>
        <authorList>
            <person name="Ercibengoa M."/>
            <person name="Bell M."/>
            <person name="Marimon J.M."/>
            <person name="Humrighouse B."/>
            <person name="Klenk H.P."/>
            <person name="Potter G."/>
            <person name="Perez-Trallero E."/>
        </authorList>
    </citation>
    <scope>NUCLEOTIDE SEQUENCE [LARGE SCALE GENOMIC DNA]</scope>
    <source>
        <strain evidence="2 3">X1655</strain>
    </source>
</reference>
<organism evidence="2 3">
    <name type="scientific">Nocardia donostiensis</name>
    <dbReference type="NCBI Taxonomy" id="1538463"/>
    <lineage>
        <taxon>Bacteria</taxon>
        <taxon>Bacillati</taxon>
        <taxon>Actinomycetota</taxon>
        <taxon>Actinomycetes</taxon>
        <taxon>Mycobacteriales</taxon>
        <taxon>Nocardiaceae</taxon>
        <taxon>Nocardia</taxon>
    </lineage>
</organism>
<keyword evidence="1" id="KW-0472">Membrane</keyword>
<evidence type="ECO:0000256" key="1">
    <source>
        <dbReference type="SAM" id="Phobius"/>
    </source>
</evidence>
<dbReference type="Proteomes" id="UP000188836">
    <property type="component" value="Unassembled WGS sequence"/>
</dbReference>
<evidence type="ECO:0008006" key="4">
    <source>
        <dbReference type="Google" id="ProtNLM"/>
    </source>
</evidence>
<dbReference type="AlphaFoldDB" id="A0A1V2TKC7"/>
<dbReference type="InterPro" id="IPR036259">
    <property type="entry name" value="MFS_trans_sf"/>
</dbReference>
<keyword evidence="1" id="KW-1133">Transmembrane helix</keyword>
<proteinExistence type="predicted"/>
<dbReference type="SUPFAM" id="SSF103473">
    <property type="entry name" value="MFS general substrate transporter"/>
    <property type="match status" value="1"/>
</dbReference>
<evidence type="ECO:0000313" key="3">
    <source>
        <dbReference type="Proteomes" id="UP000188836"/>
    </source>
</evidence>
<dbReference type="STRING" id="1538463.B0T36_20035"/>
<dbReference type="EMBL" id="MUMY01000003">
    <property type="protein sequence ID" value="ONM49913.1"/>
    <property type="molecule type" value="Genomic_DNA"/>
</dbReference>
<feature type="transmembrane region" description="Helical" evidence="1">
    <location>
        <begin position="20"/>
        <end position="46"/>
    </location>
</feature>
<protein>
    <recommendedName>
        <fullName evidence="4">Major facilitator superfamily (MFS) profile domain-containing protein</fullName>
    </recommendedName>
</protein>
<gene>
    <name evidence="2" type="ORF">B0T46_05940</name>
</gene>
<sequence>MTLGRFTIDRDAARMGSVWVVRFGCFLTANGMTVILCSPVLAVTVLSRELFGLGNASGVPQVLSAAGNTAGMTATDFSRVIGCGYVPMLAGPALIGWLAEATSLHHALVVVL</sequence>
<name>A0A1V2TKC7_9NOCA</name>
<keyword evidence="3" id="KW-1185">Reference proteome</keyword>
<accession>A0A1V2TKC7</accession>
<evidence type="ECO:0000313" key="2">
    <source>
        <dbReference type="EMBL" id="ONM49913.1"/>
    </source>
</evidence>
<comment type="caution">
    <text evidence="2">The sequence shown here is derived from an EMBL/GenBank/DDBJ whole genome shotgun (WGS) entry which is preliminary data.</text>
</comment>